<evidence type="ECO:0000313" key="2">
    <source>
        <dbReference type="EMBL" id="MBG6134451.1"/>
    </source>
</evidence>
<protein>
    <submittedName>
        <fullName evidence="2">Uncharacterized protein</fullName>
    </submittedName>
</protein>
<sequence length="208" mass="22952">MTGSRVLSRLVAACLALAFALGLAAVPAYASGFHYVKVPGRTTLWNENNGVDFTLDSGGCTYNAKFAVVAEGRMLAKQVYVLGTLIRGPQVDGAYYCNISISASFFNSITNEWGSATHTYLWWNNAISGNHKGETPSIWLRQRLDGGMEDPNLELHPGWTLQSMEFSVLRQDLPAADQKFLSVFYDTRMCQGGGGRFVWDCGWYRVAD</sequence>
<dbReference type="RefSeq" id="WP_197001691.1">
    <property type="nucleotide sequence ID" value="NZ_BONS01000028.1"/>
</dbReference>
<comment type="caution">
    <text evidence="2">The sequence shown here is derived from an EMBL/GenBank/DDBJ whole genome shotgun (WGS) entry which is preliminary data.</text>
</comment>
<dbReference type="Proteomes" id="UP000622552">
    <property type="component" value="Unassembled WGS sequence"/>
</dbReference>
<reference evidence="2" key="1">
    <citation type="submission" date="2020-11" db="EMBL/GenBank/DDBJ databases">
        <title>Sequencing the genomes of 1000 actinobacteria strains.</title>
        <authorList>
            <person name="Klenk H.-P."/>
        </authorList>
    </citation>
    <scope>NUCLEOTIDE SEQUENCE</scope>
    <source>
        <strain evidence="2">DSM 45356</strain>
    </source>
</reference>
<organism evidence="2 3">
    <name type="scientific">Longispora fulva</name>
    <dbReference type="NCBI Taxonomy" id="619741"/>
    <lineage>
        <taxon>Bacteria</taxon>
        <taxon>Bacillati</taxon>
        <taxon>Actinomycetota</taxon>
        <taxon>Actinomycetes</taxon>
        <taxon>Micromonosporales</taxon>
        <taxon>Micromonosporaceae</taxon>
        <taxon>Longispora</taxon>
    </lineage>
</organism>
<gene>
    <name evidence="2" type="ORF">IW245_000645</name>
</gene>
<proteinExistence type="predicted"/>
<feature type="chain" id="PRO_5035311212" evidence="1">
    <location>
        <begin position="31"/>
        <end position="208"/>
    </location>
</feature>
<accession>A0A8J7KIP5</accession>
<name>A0A8J7KIP5_9ACTN</name>
<dbReference type="EMBL" id="JADOUF010000001">
    <property type="protein sequence ID" value="MBG6134451.1"/>
    <property type="molecule type" value="Genomic_DNA"/>
</dbReference>
<feature type="signal peptide" evidence="1">
    <location>
        <begin position="1"/>
        <end position="30"/>
    </location>
</feature>
<keyword evidence="1" id="KW-0732">Signal</keyword>
<evidence type="ECO:0000256" key="1">
    <source>
        <dbReference type="SAM" id="SignalP"/>
    </source>
</evidence>
<dbReference type="AlphaFoldDB" id="A0A8J7KIP5"/>
<keyword evidence="3" id="KW-1185">Reference proteome</keyword>
<evidence type="ECO:0000313" key="3">
    <source>
        <dbReference type="Proteomes" id="UP000622552"/>
    </source>
</evidence>